<dbReference type="InterPro" id="IPR007269">
    <property type="entry name" value="ICMT_MeTrfase"/>
</dbReference>
<feature type="transmembrane region" description="Helical" evidence="5">
    <location>
        <begin position="88"/>
        <end position="108"/>
    </location>
</feature>
<keyword evidence="7" id="KW-1185">Reference proteome</keyword>
<evidence type="ECO:0000256" key="1">
    <source>
        <dbReference type="ARBA" id="ARBA00004141"/>
    </source>
</evidence>
<evidence type="ECO:0000256" key="5">
    <source>
        <dbReference type="SAM" id="Phobius"/>
    </source>
</evidence>
<gene>
    <name evidence="6" type="ORF">ACFQ3C_05820</name>
</gene>
<keyword evidence="4 5" id="KW-0472">Membrane</keyword>
<dbReference type="GO" id="GO:0004671">
    <property type="term" value="F:protein C-terminal S-isoprenylcysteine carboxyl O-methyltransferase activity"/>
    <property type="evidence" value="ECO:0007669"/>
    <property type="project" value="UniProtKB-EC"/>
</dbReference>
<dbReference type="EMBL" id="JBHTKR010000002">
    <property type="protein sequence ID" value="MFD1194179.1"/>
    <property type="molecule type" value="Genomic_DNA"/>
</dbReference>
<dbReference type="EC" id="2.1.1.334" evidence="6"/>
<dbReference type="GO" id="GO:0032259">
    <property type="term" value="P:methylation"/>
    <property type="evidence" value="ECO:0007669"/>
    <property type="project" value="UniProtKB-KW"/>
</dbReference>
<proteinExistence type="predicted"/>
<evidence type="ECO:0000256" key="3">
    <source>
        <dbReference type="ARBA" id="ARBA00022989"/>
    </source>
</evidence>
<feature type="transmembrane region" description="Helical" evidence="5">
    <location>
        <begin position="290"/>
        <end position="309"/>
    </location>
</feature>
<evidence type="ECO:0000256" key="2">
    <source>
        <dbReference type="ARBA" id="ARBA00022692"/>
    </source>
</evidence>
<feature type="transmembrane region" description="Helical" evidence="5">
    <location>
        <begin position="42"/>
        <end position="67"/>
    </location>
</feature>
<keyword evidence="6" id="KW-0489">Methyltransferase</keyword>
<keyword evidence="2 5" id="KW-0812">Transmembrane</keyword>
<reference evidence="7" key="1">
    <citation type="journal article" date="2019" name="Int. J. Syst. Evol. Microbiol.">
        <title>The Global Catalogue of Microorganisms (GCM) 10K type strain sequencing project: providing services to taxonomists for standard genome sequencing and annotation.</title>
        <authorList>
            <consortium name="The Broad Institute Genomics Platform"/>
            <consortium name="The Broad Institute Genome Sequencing Center for Infectious Disease"/>
            <person name="Wu L."/>
            <person name="Ma J."/>
        </authorList>
    </citation>
    <scope>NUCLEOTIDE SEQUENCE [LARGE SCALE GENOMIC DNA]</scope>
    <source>
        <strain evidence="7">CCUG 55328</strain>
    </source>
</reference>
<protein>
    <submittedName>
        <fullName evidence="6">Methyltransferase family protein</fullName>
        <ecNumber evidence="6">2.1.1.100</ecNumber>
        <ecNumber evidence="6">2.1.1.334</ecNumber>
    </submittedName>
</protein>
<sequence length="423" mass="48442">MPDVDAEQIPKSVTSAGVAWASVVSFTTTCAIVYLYRPFDHIVPSALFVLGSMVVTIFAVDVLVYKVHRRASTGMDYARPDLSLRRGLTKVLGLYATFGIIALLYAIFPVYQNDNYQQFISLAQRLILPVAILALPYILIVDMYQKSPKDGYWHIGQIVTLNWGQVDRAVAWGHMRGWIIKGFFLPLMFGYFCGSLDTFMRYDFNAVEDFVALYGCLYTLAFFYDLSIATIGYATTFRPLDTHIRSAEPTALGWIVCLMCYAPIWDFVSGSYLNYDTDWQWGAWLWDDPVLYRVWGMLILMCLSVYIYASAQFGCRFSNLTHRGIITSGPYRWTKHPAYVFKNISWWLISIPFIPGDGAPETAIRNCLLLACVSGIYFLRAKTEERHLSQDPDYVAYARWIEKYGIFSWVPRIPYMGWVGYKV</sequence>
<comment type="subcellular location">
    <subcellularLocation>
        <location evidence="1">Membrane</location>
        <topology evidence="1">Multi-pass membrane protein</topology>
    </subcellularLocation>
</comment>
<keyword evidence="6" id="KW-0808">Transferase</keyword>
<feature type="transmembrane region" description="Helical" evidence="5">
    <location>
        <begin position="120"/>
        <end position="140"/>
    </location>
</feature>
<feature type="transmembrane region" description="Helical" evidence="5">
    <location>
        <begin position="178"/>
        <end position="199"/>
    </location>
</feature>
<keyword evidence="3 5" id="KW-1133">Transmembrane helix</keyword>
<evidence type="ECO:0000313" key="7">
    <source>
        <dbReference type="Proteomes" id="UP001597151"/>
    </source>
</evidence>
<feature type="transmembrane region" description="Helical" evidence="5">
    <location>
        <begin position="211"/>
        <end position="231"/>
    </location>
</feature>
<dbReference type="EC" id="2.1.1.100" evidence="6"/>
<dbReference type="Gene3D" id="1.20.120.1630">
    <property type="match status" value="1"/>
</dbReference>
<dbReference type="Proteomes" id="UP001597151">
    <property type="component" value="Unassembled WGS sequence"/>
</dbReference>
<name>A0ABW3TAL9_9RHOB</name>
<accession>A0ABW3TAL9</accession>
<feature type="transmembrane region" description="Helical" evidence="5">
    <location>
        <begin position="12"/>
        <end position="36"/>
    </location>
</feature>
<dbReference type="Pfam" id="PF04140">
    <property type="entry name" value="ICMT"/>
    <property type="match status" value="1"/>
</dbReference>
<organism evidence="6 7">
    <name type="scientific">Seohaeicola saemankumensis</name>
    <dbReference type="NCBI Taxonomy" id="481181"/>
    <lineage>
        <taxon>Bacteria</taxon>
        <taxon>Pseudomonadati</taxon>
        <taxon>Pseudomonadota</taxon>
        <taxon>Alphaproteobacteria</taxon>
        <taxon>Rhodobacterales</taxon>
        <taxon>Roseobacteraceae</taxon>
        <taxon>Seohaeicola</taxon>
    </lineage>
</organism>
<dbReference type="RefSeq" id="WP_380789546.1">
    <property type="nucleotide sequence ID" value="NZ_JBHTKR010000002.1"/>
</dbReference>
<evidence type="ECO:0000313" key="6">
    <source>
        <dbReference type="EMBL" id="MFD1194179.1"/>
    </source>
</evidence>
<evidence type="ECO:0000256" key="4">
    <source>
        <dbReference type="ARBA" id="ARBA00023136"/>
    </source>
</evidence>
<feature type="transmembrane region" description="Helical" evidence="5">
    <location>
        <begin position="251"/>
        <end position="270"/>
    </location>
</feature>
<comment type="caution">
    <text evidence="6">The sequence shown here is derived from an EMBL/GenBank/DDBJ whole genome shotgun (WGS) entry which is preliminary data.</text>
</comment>